<gene>
    <name evidence="1" type="ORF">I7X43_06240</name>
</gene>
<proteinExistence type="predicted"/>
<dbReference type="AlphaFoldDB" id="A0A931IWS6"/>
<protein>
    <submittedName>
        <fullName evidence="1">HAD-IA family hydrolase</fullName>
    </submittedName>
</protein>
<sequence>MWPHRAETEEQLQQTVQDLFQSYQGDWGRFDQGLISESTLIEDVCARTGWARAEMQQLLDAVPDELIPQPGVVELVVQLKNSGVPLSFLSNMPAPLAALLKRCYPLGDWFETGVFSSDEKLCKPDARIFDRAVQRFHAQAGGCLLVDDHPINVEAARASGWEAILFTSSEALQGQLRERGLL</sequence>
<dbReference type="SUPFAM" id="SSF56784">
    <property type="entry name" value="HAD-like"/>
    <property type="match status" value="1"/>
</dbReference>
<dbReference type="PANTHER" id="PTHR43611:SF3">
    <property type="entry name" value="FLAVIN MONONUCLEOTIDE HYDROLASE 1, CHLOROPLATIC"/>
    <property type="match status" value="1"/>
</dbReference>
<dbReference type="Gene3D" id="3.40.50.1000">
    <property type="entry name" value="HAD superfamily/HAD-like"/>
    <property type="match status" value="1"/>
</dbReference>
<accession>A0A931IWS6</accession>
<comment type="caution">
    <text evidence="1">The sequence shown here is derived from an EMBL/GenBank/DDBJ whole genome shotgun (WGS) entry which is preliminary data.</text>
</comment>
<evidence type="ECO:0000313" key="2">
    <source>
        <dbReference type="Proteomes" id="UP000620139"/>
    </source>
</evidence>
<keyword evidence="1" id="KW-0378">Hydrolase</keyword>
<dbReference type="GO" id="GO:0016787">
    <property type="term" value="F:hydrolase activity"/>
    <property type="evidence" value="ECO:0007669"/>
    <property type="project" value="UniProtKB-KW"/>
</dbReference>
<name>A0A931IWS6_9BURK</name>
<keyword evidence="2" id="KW-1185">Reference proteome</keyword>
<dbReference type="PANTHER" id="PTHR43611">
    <property type="entry name" value="ALPHA-D-GLUCOSE 1-PHOSPHATE PHOSPHATASE"/>
    <property type="match status" value="1"/>
</dbReference>
<dbReference type="InterPro" id="IPR006439">
    <property type="entry name" value="HAD-SF_hydro_IA"/>
</dbReference>
<evidence type="ECO:0000313" key="1">
    <source>
        <dbReference type="EMBL" id="MBH9552450.1"/>
    </source>
</evidence>
<dbReference type="InterPro" id="IPR036412">
    <property type="entry name" value="HAD-like_sf"/>
</dbReference>
<dbReference type="NCBIfam" id="TIGR01509">
    <property type="entry name" value="HAD-SF-IA-v3"/>
    <property type="match status" value="1"/>
</dbReference>
<organism evidence="1 2">
    <name type="scientific">Inhella gelatinilytica</name>
    <dbReference type="NCBI Taxonomy" id="2795030"/>
    <lineage>
        <taxon>Bacteria</taxon>
        <taxon>Pseudomonadati</taxon>
        <taxon>Pseudomonadota</taxon>
        <taxon>Betaproteobacteria</taxon>
        <taxon>Burkholderiales</taxon>
        <taxon>Sphaerotilaceae</taxon>
        <taxon>Inhella</taxon>
    </lineage>
</organism>
<reference evidence="1" key="1">
    <citation type="submission" date="2020-12" db="EMBL/GenBank/DDBJ databases">
        <title>The genome sequence of Inhella sp. 4Y17.</title>
        <authorList>
            <person name="Liu Y."/>
        </authorList>
    </citation>
    <scope>NUCLEOTIDE SEQUENCE</scope>
    <source>
        <strain evidence="1">4Y10</strain>
    </source>
</reference>
<dbReference type="EMBL" id="JAEDAL010000002">
    <property type="protein sequence ID" value="MBH9552450.1"/>
    <property type="molecule type" value="Genomic_DNA"/>
</dbReference>
<dbReference type="Proteomes" id="UP000620139">
    <property type="component" value="Unassembled WGS sequence"/>
</dbReference>
<dbReference type="InterPro" id="IPR023214">
    <property type="entry name" value="HAD_sf"/>
</dbReference>
<dbReference type="Pfam" id="PF00702">
    <property type="entry name" value="Hydrolase"/>
    <property type="match status" value="1"/>
</dbReference>